<dbReference type="AlphaFoldDB" id="A0A0K0GJ37"/>
<dbReference type="NCBIfam" id="NF041357">
    <property type="entry name" value="XopU"/>
    <property type="match status" value="1"/>
</dbReference>
<dbReference type="eggNOG" id="ENOG5033S1Y">
    <property type="taxonomic scope" value="Bacteria"/>
</dbReference>
<evidence type="ECO:0000256" key="1">
    <source>
        <dbReference type="SAM" id="MobiDB-lite"/>
    </source>
</evidence>
<dbReference type="Proteomes" id="UP000001740">
    <property type="component" value="Chromosome"/>
</dbReference>
<feature type="region of interest" description="Disordered" evidence="1">
    <location>
        <begin position="1005"/>
        <end position="1026"/>
    </location>
</feature>
<sequence length="1026" mass="111073">MTPRAPGISALHGPQAKHAQTHEPAGSSTPAPDDGAFSGPSMDALLRALPARATASGAQRRHVGTLPLHAALPFQLPQPPRISSPVQDNPVAPHAEDHEDASDALDFQVIADDGPAALQAAQRTAFIAWAVEQAGSSRDLRAMVRMAEAAASQAAALQRLLDPADVGHVLEGYRVLPEFQKMHRRMLDAAAAWRAAGEQYGAAQAIFSKLHPEADAGDARIQAAQAACESAERQLLARHQVFWAARRSHFPPMLNSRLQRDIQAHLVQCLRQACDSLDADAAVNSETLPRYGMDSVLCWELAGMVQAAAQRLECLRSGALSVPAFAHLPAADRAFQQKEWTSRFIADAEALEVMARRLRAAWGDALLDPLPVTQAAADALRENLGSAVRVAASKETCLRRSFGLLLASLGTLRSRAESTPVDSCMPGLRQLERLRQLCGVLHTAASLPRVLERSLQQWTAAEREGSAAFIASLCERAIAQAQAHEQEAQALLDKAFLALWQSGSALLGGEARSGFSHEVPALDLPQLASWARAAGVSLEAMPLPAAGQGSDMAVDRLPTELRLQGFFALADACELLGQPPAGTQSALQRAERLRTVARSARSAARGAMAEPLQTLARQCDAAHTLCLVAAVRAHAAEVSQLFAQSRPTLEAATDRLGADVFQSWHFAFMPALVQETEAEQAPAPHASSAGDAPAETTLPLLESVRSIASEVDALHRLSIPMPQEMPPDAVQEHRCARETLDVMVYAARVSSALLALWQETPFILLPCAAASRTARAAEFVRRAISVDLDVPVPVEHAAGTDAMHALSLAREVRRRGRQMIVALKTMQQVFQVRTDNPLQQVQHLRRIRSSRLNAKFDSIDASFDSSIRFVTDLEAELQSEIRGDERDRAGKERRLLADWRSMLEWRLGLEKILMLSRIAVAIQTKELDEFAPDSEVAKALVANVLQFLALIKNLTYHNKKAQQLGPLRENRPLMVTALRASLTAIRQMQDCDERTQLIAAPCMQGAGGSRAGAGGPKQARQRRRAP</sequence>
<dbReference type="KEGG" id="xop:PXO_00236"/>
<evidence type="ECO:0000313" key="2">
    <source>
        <dbReference type="EMBL" id="ACD58234.1"/>
    </source>
</evidence>
<feature type="region of interest" description="Disordered" evidence="1">
    <location>
        <begin position="1"/>
        <end position="41"/>
    </location>
</feature>
<reference evidence="2 3" key="1">
    <citation type="journal article" date="2008" name="BMC Genomics">
        <title>Genome sequence and rapid evolution of the rice pathogen Xanthomonas oryzae pv. oryzae PXO99A.</title>
        <authorList>
            <person name="Salzberg S.L."/>
            <person name="Sommer D.D."/>
            <person name="Schatz M.C."/>
            <person name="Phillippy A.M."/>
            <person name="Rabinowicz P.D."/>
            <person name="Tsuge S."/>
            <person name="Furutani A."/>
            <person name="Ochiai H."/>
            <person name="Delcher A.L."/>
            <person name="Kelley D."/>
            <person name="Madupu R."/>
            <person name="Puiu D."/>
            <person name="Radune D."/>
            <person name="Shumway M."/>
            <person name="Trapnell C."/>
            <person name="Aparna G."/>
            <person name="Jha G."/>
            <person name="Pandey A."/>
            <person name="Patil P.B."/>
            <person name="Ishihara H."/>
            <person name="Meyer D.F."/>
            <person name="Szurek B."/>
            <person name="Verdier V."/>
            <person name="Koebnik R."/>
            <person name="Dow J.M."/>
            <person name="Ryan R.P."/>
            <person name="Hirata H."/>
            <person name="Tsuyumu S."/>
            <person name="Won Lee S."/>
            <person name="Seo Y.S."/>
            <person name="Sriariyanum M."/>
            <person name="Ronald P.C."/>
            <person name="Sonti R.V."/>
            <person name="Van Sluys M.A."/>
            <person name="Leach J.E."/>
            <person name="White F.F."/>
            <person name="Bogdanove A.J."/>
        </authorList>
    </citation>
    <scope>NUCLEOTIDE SEQUENCE [LARGE SCALE GENOMIC DNA]</scope>
    <source>
        <strain evidence="2 3">PXO99A</strain>
    </source>
</reference>
<accession>A0A0K0GJ37</accession>
<name>A0A0K0GJ37_XANOP</name>
<dbReference type="EMBL" id="CP000967">
    <property type="protein sequence ID" value="ACD58234.1"/>
    <property type="molecule type" value="Genomic_DNA"/>
</dbReference>
<protein>
    <submittedName>
        <fullName evidence="2">Uncharacterized protein</fullName>
    </submittedName>
</protein>
<feature type="compositionally biased region" description="Gly residues" evidence="1">
    <location>
        <begin position="1005"/>
        <end position="1015"/>
    </location>
</feature>
<feature type="region of interest" description="Disordered" evidence="1">
    <location>
        <begin position="75"/>
        <end position="100"/>
    </location>
</feature>
<evidence type="ECO:0000313" key="3">
    <source>
        <dbReference type="Proteomes" id="UP000001740"/>
    </source>
</evidence>
<gene>
    <name evidence="2" type="ordered locus">PXO_00236</name>
</gene>
<organism evidence="2 3">
    <name type="scientific">Xanthomonas oryzae pv. oryzae (strain PXO99A)</name>
    <dbReference type="NCBI Taxonomy" id="360094"/>
    <lineage>
        <taxon>Bacteria</taxon>
        <taxon>Pseudomonadati</taxon>
        <taxon>Pseudomonadota</taxon>
        <taxon>Gammaproteobacteria</taxon>
        <taxon>Lysobacterales</taxon>
        <taxon>Lysobacteraceae</taxon>
        <taxon>Xanthomonas</taxon>
    </lineage>
</organism>
<proteinExistence type="predicted"/>
<dbReference type="HOGENOM" id="CLU_302669_0_0_6"/>